<dbReference type="Proteomes" id="UP000006028">
    <property type="component" value="Unassembled WGS sequence"/>
</dbReference>
<dbReference type="BioCyc" id="FCF748224-HMP:GTSS-3201-MONOMER"/>
<reference evidence="1 2" key="1">
    <citation type="submission" date="2010-08" db="EMBL/GenBank/DDBJ databases">
        <authorList>
            <person name="Weinstock G."/>
            <person name="Sodergren E."/>
            <person name="Clifton S."/>
            <person name="Fulton L."/>
            <person name="Fulton B."/>
            <person name="Courtney L."/>
            <person name="Fronick C."/>
            <person name="Harrison M."/>
            <person name="Strong C."/>
            <person name="Farmer C."/>
            <person name="Delahaunty K."/>
            <person name="Markovic C."/>
            <person name="Hall O."/>
            <person name="Minx P."/>
            <person name="Tomlinson C."/>
            <person name="Mitreva M."/>
            <person name="Hou S."/>
            <person name="Chen J."/>
            <person name="Wollam A."/>
            <person name="Pepin K.H."/>
            <person name="Johnson M."/>
            <person name="Bhonagiri V."/>
            <person name="Zhang X."/>
            <person name="Suruliraj S."/>
            <person name="Warren W."/>
            <person name="Chinwalla A."/>
            <person name="Mardis E.R."/>
            <person name="Wilson R.K."/>
        </authorList>
    </citation>
    <scope>NUCLEOTIDE SEQUENCE [LARGE SCALE GENOMIC DNA]</scope>
    <source>
        <strain evidence="1 2">KLE1255</strain>
    </source>
</reference>
<comment type="caution">
    <text evidence="1">The sequence shown here is derived from an EMBL/GenBank/DDBJ whole genome shotgun (WGS) entry which is preliminary data.</text>
</comment>
<dbReference type="EMBL" id="AECU01000038">
    <property type="protein sequence ID" value="EFQ07930.1"/>
    <property type="molecule type" value="Genomic_DNA"/>
</dbReference>
<protein>
    <submittedName>
        <fullName evidence="1">Uncharacterized protein</fullName>
    </submittedName>
</protein>
<dbReference type="HOGENOM" id="CLU_3270304_0_0_9"/>
<name>E2ZFW6_9FIRM</name>
<sequence>MRKDGCGPVSPQGIVYPILSEKSLHFCEKTSRNELFTKFPQ</sequence>
<evidence type="ECO:0000313" key="1">
    <source>
        <dbReference type="EMBL" id="EFQ07930.1"/>
    </source>
</evidence>
<organism evidence="1 2">
    <name type="scientific">Faecalibacterium cf. prausnitzii KLE1255</name>
    <dbReference type="NCBI Taxonomy" id="748224"/>
    <lineage>
        <taxon>Bacteria</taxon>
        <taxon>Bacillati</taxon>
        <taxon>Bacillota</taxon>
        <taxon>Clostridia</taxon>
        <taxon>Eubacteriales</taxon>
        <taxon>Oscillospiraceae</taxon>
        <taxon>Faecalibacterium</taxon>
    </lineage>
</organism>
<dbReference type="AlphaFoldDB" id="E2ZFW6"/>
<proteinExistence type="predicted"/>
<evidence type="ECO:0000313" key="2">
    <source>
        <dbReference type="Proteomes" id="UP000006028"/>
    </source>
</evidence>
<gene>
    <name evidence="1" type="ORF">HMPREF9436_00549</name>
</gene>
<accession>E2ZFW6</accession>